<evidence type="ECO:0000313" key="2">
    <source>
        <dbReference type="Proteomes" id="UP000095281"/>
    </source>
</evidence>
<dbReference type="WBParaSite" id="MhA1_Contig1030.frz3.gene2">
    <property type="protein sequence ID" value="MhA1_Contig1030.frz3.gene2"/>
    <property type="gene ID" value="MhA1_Contig1030.frz3.gene2"/>
</dbReference>
<accession>A0A1I8AY01</accession>
<keyword evidence="2" id="KW-1185">Reference proteome</keyword>
<feature type="compositionally biased region" description="Low complexity" evidence="1">
    <location>
        <begin position="284"/>
        <end position="296"/>
    </location>
</feature>
<name>A0A1I8AY01_MELHA</name>
<evidence type="ECO:0000313" key="3">
    <source>
        <dbReference type="WBParaSite" id="MhA1_Contig1030.frz3.gene2"/>
    </source>
</evidence>
<feature type="region of interest" description="Disordered" evidence="1">
    <location>
        <begin position="279"/>
        <end position="308"/>
    </location>
</feature>
<evidence type="ECO:0000256" key="1">
    <source>
        <dbReference type="SAM" id="MobiDB-lite"/>
    </source>
</evidence>
<protein>
    <submittedName>
        <fullName evidence="3">LAM_G_DOMAIN domain-containing protein</fullName>
    </submittedName>
</protein>
<sequence>MAYHKIDKDSINSITNALDFFQIPPTNVSISSSKVFEILPSNPLTDTPYHFKIHSSQNYVDLSKCYLFTEFRIRKEDANGLLVNLVATDNVAPIQLIGHTFINNMRISINGREVFNSNSLMAYKSYLSHELSFSTGAKSSHLSVAGHYGDKGLSLESGDGYTARNIVCLTTNDVGEPNLDFTRHALERSKRRKESNSSKNVHYNQELRRYLQLRNERENRPVKVEVVNKSKGVIIPKTNSRPATYISSAANDNDGNDDDYWISDNLSFSSYPREAPNDAYNIVPPLSSSSNPSSIPIELDPRPSTSNQLALAQARREDDIKRRQKLKRKWQGPEPVDMVRRVVRRPTGMTRSQRSGRIWMERLISAKRKEAEGKRFKPTLW</sequence>
<dbReference type="Proteomes" id="UP000095281">
    <property type="component" value="Unplaced"/>
</dbReference>
<dbReference type="AlphaFoldDB" id="A0A1I8AY01"/>
<proteinExistence type="predicted"/>
<reference evidence="3" key="1">
    <citation type="submission" date="2016-11" db="UniProtKB">
        <authorList>
            <consortium name="WormBaseParasite"/>
        </authorList>
    </citation>
    <scope>IDENTIFICATION</scope>
</reference>
<organism evidence="2 3">
    <name type="scientific">Meloidogyne hapla</name>
    <name type="common">Root-knot nematode worm</name>
    <dbReference type="NCBI Taxonomy" id="6305"/>
    <lineage>
        <taxon>Eukaryota</taxon>
        <taxon>Metazoa</taxon>
        <taxon>Ecdysozoa</taxon>
        <taxon>Nematoda</taxon>
        <taxon>Chromadorea</taxon>
        <taxon>Rhabditida</taxon>
        <taxon>Tylenchina</taxon>
        <taxon>Tylenchomorpha</taxon>
        <taxon>Tylenchoidea</taxon>
        <taxon>Meloidogynidae</taxon>
        <taxon>Meloidogyninae</taxon>
        <taxon>Meloidogyne</taxon>
    </lineage>
</organism>